<dbReference type="STRING" id="45067.Llan_1139"/>
<sequence length="245" mass="28200">MTPLIKSIEINDNTQQSTVPYTVLPDLYVVLGFQYSGSLLLINNNQNIQLSRCGFSGLQTRPKKYQCTSADTKTLLIKFYPWAIPCLMRESSQTLTNNAVSFGDILSVFEQERFEELLFTAPTPCELSTRLEEFFNHLRIGNIDKKVDNHFIGLIKQTMNNSCYQVKQLEEISGYTTRTIERRFKELVGFSPKKFLLLKRFQLTLKYLQAGLSWEDIMEKCAYYDQSHLINSFKEFSGAPPSLAI</sequence>
<keyword evidence="2" id="KW-0238">DNA-binding</keyword>
<dbReference type="GO" id="GO:0043565">
    <property type="term" value="F:sequence-specific DNA binding"/>
    <property type="evidence" value="ECO:0007669"/>
    <property type="project" value="InterPro"/>
</dbReference>
<evidence type="ECO:0000256" key="1">
    <source>
        <dbReference type="ARBA" id="ARBA00023015"/>
    </source>
</evidence>
<dbReference type="SMART" id="SM00342">
    <property type="entry name" value="HTH_ARAC"/>
    <property type="match status" value="1"/>
</dbReference>
<dbReference type="Pfam" id="PF12833">
    <property type="entry name" value="HTH_18"/>
    <property type="match status" value="1"/>
</dbReference>
<comment type="caution">
    <text evidence="5">The sequence shown here is derived from an EMBL/GenBank/DDBJ whole genome shotgun (WGS) entry which is preliminary data.</text>
</comment>
<dbReference type="GO" id="GO:0003700">
    <property type="term" value="F:DNA-binding transcription factor activity"/>
    <property type="evidence" value="ECO:0007669"/>
    <property type="project" value="InterPro"/>
</dbReference>
<dbReference type="InterPro" id="IPR018060">
    <property type="entry name" value="HTH_AraC"/>
</dbReference>
<dbReference type="PATRIC" id="fig|45067.4.peg.1192"/>
<organism evidence="5 6">
    <name type="scientific">Legionella lansingensis</name>
    <dbReference type="NCBI Taxonomy" id="45067"/>
    <lineage>
        <taxon>Bacteria</taxon>
        <taxon>Pseudomonadati</taxon>
        <taxon>Pseudomonadota</taxon>
        <taxon>Gammaproteobacteria</taxon>
        <taxon>Legionellales</taxon>
        <taxon>Legionellaceae</taxon>
        <taxon>Legionella</taxon>
    </lineage>
</organism>
<keyword evidence="6" id="KW-1185">Reference proteome</keyword>
<evidence type="ECO:0000256" key="2">
    <source>
        <dbReference type="ARBA" id="ARBA00023125"/>
    </source>
</evidence>
<protein>
    <submittedName>
        <fullName evidence="5">Transcriptional activator FtrA</fullName>
    </submittedName>
</protein>
<dbReference type="Proteomes" id="UP000054869">
    <property type="component" value="Unassembled WGS sequence"/>
</dbReference>
<evidence type="ECO:0000313" key="6">
    <source>
        <dbReference type="Proteomes" id="UP000054869"/>
    </source>
</evidence>
<name>A0A0W0VS66_9GAMM</name>
<dbReference type="eggNOG" id="COG2207">
    <property type="taxonomic scope" value="Bacteria"/>
</dbReference>
<evidence type="ECO:0000313" key="5">
    <source>
        <dbReference type="EMBL" id="KTD22649.1"/>
    </source>
</evidence>
<evidence type="ECO:0000256" key="3">
    <source>
        <dbReference type="ARBA" id="ARBA00023163"/>
    </source>
</evidence>
<keyword evidence="1" id="KW-0805">Transcription regulation</keyword>
<dbReference type="RefSeq" id="WP_028373270.1">
    <property type="nucleotide sequence ID" value="NZ_CAAAJD010000005.1"/>
</dbReference>
<dbReference type="Gene3D" id="1.10.10.60">
    <property type="entry name" value="Homeodomain-like"/>
    <property type="match status" value="1"/>
</dbReference>
<accession>A0A0W0VS66</accession>
<dbReference type="OrthoDB" id="9809338at2"/>
<keyword evidence="3" id="KW-0804">Transcription</keyword>
<gene>
    <name evidence="5" type="ORF">Llan_1139</name>
</gene>
<evidence type="ECO:0000259" key="4">
    <source>
        <dbReference type="PROSITE" id="PS01124"/>
    </source>
</evidence>
<feature type="domain" description="HTH araC/xylS-type" evidence="4">
    <location>
        <begin position="149"/>
        <end position="245"/>
    </location>
</feature>
<dbReference type="PROSITE" id="PS01124">
    <property type="entry name" value="HTH_ARAC_FAMILY_2"/>
    <property type="match status" value="1"/>
</dbReference>
<dbReference type="PANTHER" id="PTHR46796:SF13">
    <property type="entry name" value="HTH-TYPE TRANSCRIPTIONAL ACTIVATOR RHAS"/>
    <property type="match status" value="1"/>
</dbReference>
<dbReference type="EMBL" id="LNYI01000023">
    <property type="protein sequence ID" value="KTD22649.1"/>
    <property type="molecule type" value="Genomic_DNA"/>
</dbReference>
<dbReference type="AlphaFoldDB" id="A0A0W0VS66"/>
<proteinExistence type="predicted"/>
<dbReference type="PANTHER" id="PTHR46796">
    <property type="entry name" value="HTH-TYPE TRANSCRIPTIONAL ACTIVATOR RHAS-RELATED"/>
    <property type="match status" value="1"/>
</dbReference>
<dbReference type="InterPro" id="IPR050204">
    <property type="entry name" value="AraC_XylS_family_regulators"/>
</dbReference>
<reference evidence="5 6" key="1">
    <citation type="submission" date="2015-11" db="EMBL/GenBank/DDBJ databases">
        <title>Genomic analysis of 38 Legionella species identifies large and diverse effector repertoires.</title>
        <authorList>
            <person name="Burstein D."/>
            <person name="Amaro F."/>
            <person name="Zusman T."/>
            <person name="Lifshitz Z."/>
            <person name="Cohen O."/>
            <person name="Gilbert J.A."/>
            <person name="Pupko T."/>
            <person name="Shuman H.A."/>
            <person name="Segal G."/>
        </authorList>
    </citation>
    <scope>NUCLEOTIDE SEQUENCE [LARGE SCALE GENOMIC DNA]</scope>
    <source>
        <strain evidence="5 6">ATCC 49751</strain>
    </source>
</reference>